<gene>
    <name evidence="1" type="ORF">E3983_00070</name>
</gene>
<dbReference type="Proteomes" id="UP000295517">
    <property type="component" value="Chromosome"/>
</dbReference>
<protein>
    <submittedName>
        <fullName evidence="1">Uncharacterized protein</fullName>
    </submittedName>
</protein>
<accession>A0AAX1ECL7</accession>
<organism evidence="1 2">
    <name type="scientific">Legionella israelensis</name>
    <dbReference type="NCBI Taxonomy" id="454"/>
    <lineage>
        <taxon>Bacteria</taxon>
        <taxon>Pseudomonadati</taxon>
        <taxon>Pseudomonadota</taxon>
        <taxon>Gammaproteobacteria</taxon>
        <taxon>Legionellales</taxon>
        <taxon>Legionellaceae</taxon>
        <taxon>Legionella</taxon>
    </lineage>
</organism>
<dbReference type="AlphaFoldDB" id="A0AAX1ECL7"/>
<reference evidence="1 2" key="1">
    <citation type="submission" date="2019-03" db="EMBL/GenBank/DDBJ databases">
        <title>Diverse conjugative elements silence natural transformation in Legionella species.</title>
        <authorList>
            <person name="Durieux I."/>
            <person name="Ginevra C."/>
            <person name="Attaiech L."/>
            <person name="Picq K."/>
            <person name="Juan P.A."/>
            <person name="Jarraud S."/>
            <person name="Charpentier X."/>
        </authorList>
    </citation>
    <scope>NUCLEOTIDE SEQUENCE [LARGE SCALE GENOMIC DNA]</scope>
    <source>
        <strain evidence="1 2">HL-0427-4011</strain>
    </source>
</reference>
<dbReference type="RefSeq" id="WP_135059410.1">
    <property type="nucleotide sequence ID" value="NZ_CP038254.1"/>
</dbReference>
<evidence type="ECO:0000313" key="1">
    <source>
        <dbReference type="EMBL" id="QBR82893.1"/>
    </source>
</evidence>
<name>A0AAX1ECL7_9GAMM</name>
<proteinExistence type="predicted"/>
<sequence>MQGCIGSLLIFYERFKEVFRKEHRGLLSKYHHLIVFWNRWITSVRDTDERLKAISDEAIRKYGSAVRDVLADIFKHMDIPKHHQQRFFKHYIEPMPSSDITDGNSLSMKN</sequence>
<evidence type="ECO:0000313" key="2">
    <source>
        <dbReference type="Proteomes" id="UP000295517"/>
    </source>
</evidence>
<dbReference type="EMBL" id="CP038254">
    <property type="protein sequence ID" value="QBR82893.1"/>
    <property type="molecule type" value="Genomic_DNA"/>
</dbReference>